<keyword evidence="2" id="KW-1185">Reference proteome</keyword>
<evidence type="ECO:0000313" key="1">
    <source>
        <dbReference type="EMBL" id="PYI66308.1"/>
    </source>
</evidence>
<dbReference type="OrthoDB" id="4558101at2"/>
<dbReference type="RefSeq" id="WP_110501789.1">
    <property type="nucleotide sequence ID" value="NZ_QJVD01000016.1"/>
</dbReference>
<dbReference type="EMBL" id="QJVD01000016">
    <property type="protein sequence ID" value="PYI66308.1"/>
    <property type="molecule type" value="Genomic_DNA"/>
</dbReference>
<evidence type="ECO:0000313" key="2">
    <source>
        <dbReference type="Proteomes" id="UP000247832"/>
    </source>
</evidence>
<accession>A0A2V5L565</accession>
<reference evidence="1 2" key="1">
    <citation type="submission" date="2018-05" db="EMBL/GenBank/DDBJ databases">
        <title>Genetic diversity of glacier-inhabiting Cryobacterium bacteria in China and description of Cryobacterium mengkeensis sp. nov. and Arthrobacter glacialis sp. nov.</title>
        <authorList>
            <person name="Liu Q."/>
            <person name="Xin Y.-H."/>
        </authorList>
    </citation>
    <scope>NUCLEOTIDE SEQUENCE [LARGE SCALE GENOMIC DNA]</scope>
    <source>
        <strain evidence="1 2">LI2</strain>
    </source>
</reference>
<dbReference type="Proteomes" id="UP000247832">
    <property type="component" value="Unassembled WGS sequence"/>
</dbReference>
<dbReference type="AlphaFoldDB" id="A0A2V5L565"/>
<protein>
    <submittedName>
        <fullName evidence="1">Uncharacterized protein</fullName>
    </submittedName>
</protein>
<sequence>MKFVLEVVLDAVKEAPAEELGRILHYWAGNVGHHPLEPGSGEAIMDSAYTAVGSWRIEDGQ</sequence>
<comment type="caution">
    <text evidence="1">The sequence shown here is derived from an EMBL/GenBank/DDBJ whole genome shotgun (WGS) entry which is preliminary data.</text>
</comment>
<gene>
    <name evidence="1" type="ORF">CVV68_14910</name>
</gene>
<name>A0A2V5L565_9MICC</name>
<proteinExistence type="predicted"/>
<organism evidence="1 2">
    <name type="scientific">Arthrobacter livingstonensis</name>
    <dbReference type="NCBI Taxonomy" id="670078"/>
    <lineage>
        <taxon>Bacteria</taxon>
        <taxon>Bacillati</taxon>
        <taxon>Actinomycetota</taxon>
        <taxon>Actinomycetes</taxon>
        <taxon>Micrococcales</taxon>
        <taxon>Micrococcaceae</taxon>
        <taxon>Arthrobacter</taxon>
    </lineage>
</organism>